<proteinExistence type="predicted"/>
<protein>
    <submittedName>
        <fullName evidence="1">Uncharacterized protein</fullName>
    </submittedName>
</protein>
<comment type="caution">
    <text evidence="1">The sequence shown here is derived from an EMBL/GenBank/DDBJ whole genome shotgun (WGS) entry which is preliminary data.</text>
</comment>
<dbReference type="AlphaFoldDB" id="A0AAD4I0H8"/>
<accession>A0AAD4I0H8</accession>
<gene>
    <name evidence="1" type="ORF">NEMBOFW57_001087</name>
</gene>
<organism evidence="1 2">
    <name type="scientific">Staphylotrichum longicolle</name>
    <dbReference type="NCBI Taxonomy" id="669026"/>
    <lineage>
        <taxon>Eukaryota</taxon>
        <taxon>Fungi</taxon>
        <taxon>Dikarya</taxon>
        <taxon>Ascomycota</taxon>
        <taxon>Pezizomycotina</taxon>
        <taxon>Sordariomycetes</taxon>
        <taxon>Sordariomycetidae</taxon>
        <taxon>Sordariales</taxon>
        <taxon>Chaetomiaceae</taxon>
        <taxon>Staphylotrichum</taxon>
    </lineage>
</organism>
<keyword evidence="2" id="KW-1185">Reference proteome</keyword>
<sequence length="170" mass="19026">MNCVHWHSKNHANYGCPKLKAVARCRDHIAKRIFPCFPDNKYIKAARQALNHLVLERTGSGMPTGPFGTSWREASHLPHLPLSNRKFLMRDLNEHQPLDDAAIATYSRIMLPAMAAVVHGAYQVVQYLNNVGMELRIPPSLGISVKRYISGIVSVRGPQRSGKHNLSARP</sequence>
<name>A0AAD4I0H8_9PEZI</name>
<dbReference type="EMBL" id="JAHCVI010000001">
    <property type="protein sequence ID" value="KAG7291077.1"/>
    <property type="molecule type" value="Genomic_DNA"/>
</dbReference>
<evidence type="ECO:0000313" key="1">
    <source>
        <dbReference type="EMBL" id="KAG7291077.1"/>
    </source>
</evidence>
<reference evidence="1" key="1">
    <citation type="submission" date="2023-02" db="EMBL/GenBank/DDBJ databases">
        <authorList>
            <person name="Palmer J.M."/>
        </authorList>
    </citation>
    <scope>NUCLEOTIDE SEQUENCE</scope>
    <source>
        <strain evidence="1">FW57</strain>
    </source>
</reference>
<dbReference type="Proteomes" id="UP001197093">
    <property type="component" value="Unassembled WGS sequence"/>
</dbReference>
<evidence type="ECO:0000313" key="2">
    <source>
        <dbReference type="Proteomes" id="UP001197093"/>
    </source>
</evidence>